<keyword evidence="8" id="KW-1015">Disulfide bond</keyword>
<dbReference type="InterPro" id="IPR003597">
    <property type="entry name" value="Ig_C1-set"/>
</dbReference>
<organism evidence="12 13">
    <name type="scientific">Nyctiprogne leucopyga</name>
    <dbReference type="NCBI Taxonomy" id="382315"/>
    <lineage>
        <taxon>Eukaryota</taxon>
        <taxon>Metazoa</taxon>
        <taxon>Chordata</taxon>
        <taxon>Craniata</taxon>
        <taxon>Vertebrata</taxon>
        <taxon>Euteleostomi</taxon>
        <taxon>Archelosauria</taxon>
        <taxon>Archosauria</taxon>
        <taxon>Dinosauria</taxon>
        <taxon>Saurischia</taxon>
        <taxon>Theropoda</taxon>
        <taxon>Coelurosauria</taxon>
        <taxon>Aves</taxon>
        <taxon>Neognathae</taxon>
        <taxon>Neoaves</taxon>
        <taxon>Strisores</taxon>
        <taxon>Caprimulgiformes</taxon>
        <taxon>Caprimulgidae</taxon>
        <taxon>Chordeilinae</taxon>
        <taxon>Nyctiprogne</taxon>
    </lineage>
</organism>
<reference evidence="12 13" key="1">
    <citation type="submission" date="2019-09" db="EMBL/GenBank/DDBJ databases">
        <title>Bird 10,000 Genomes (B10K) Project - Family phase.</title>
        <authorList>
            <person name="Zhang G."/>
        </authorList>
    </citation>
    <scope>NUCLEOTIDE SEQUENCE [LARGE SCALE GENOMIC DNA]</scope>
    <source>
        <strain evidence="12">B10K-DU-005-01</strain>
    </source>
</reference>
<protein>
    <submittedName>
        <fullName evidence="12">HA1F protein</fullName>
    </submittedName>
</protein>
<feature type="domain" description="Immunoglobulin C1-set" evidence="11">
    <location>
        <begin position="3"/>
        <end position="49"/>
    </location>
</feature>
<dbReference type="GO" id="GO:0009897">
    <property type="term" value="C:external side of plasma membrane"/>
    <property type="evidence" value="ECO:0007669"/>
    <property type="project" value="TreeGrafter"/>
</dbReference>
<dbReference type="GO" id="GO:0002474">
    <property type="term" value="P:antigen processing and presentation of peptide antigen via MHC class I"/>
    <property type="evidence" value="ECO:0007669"/>
    <property type="project" value="UniProtKB-KW"/>
</dbReference>
<dbReference type="PANTHER" id="PTHR16675:SF242">
    <property type="entry name" value="MAJOR HISTOCOMPATIBILITY COMPLEX CLASS I-RELATED GENE PROTEIN"/>
    <property type="match status" value="1"/>
</dbReference>
<sequence>LRDGEVRDQDTEWGSVVPNGDGTYYTWASITALPGEKDKYRCRVDHASLAEPQLYAWETEPSLLPVVLGLVLAVLGAFGVIAIGVVLWR</sequence>
<comment type="subcellular location">
    <subcellularLocation>
        <location evidence="1">Membrane</location>
        <topology evidence="1">Single-pass type I membrane protein</topology>
    </subcellularLocation>
</comment>
<evidence type="ECO:0000313" key="12">
    <source>
        <dbReference type="EMBL" id="NXW52994.1"/>
    </source>
</evidence>
<feature type="transmembrane region" description="Helical" evidence="10">
    <location>
        <begin position="63"/>
        <end position="88"/>
    </location>
</feature>
<dbReference type="Gene3D" id="2.60.40.10">
    <property type="entry name" value="Immunoglobulins"/>
    <property type="match status" value="1"/>
</dbReference>
<keyword evidence="2" id="KW-0490">MHC I</keyword>
<evidence type="ECO:0000313" key="13">
    <source>
        <dbReference type="Proteomes" id="UP000551823"/>
    </source>
</evidence>
<dbReference type="SUPFAM" id="SSF48726">
    <property type="entry name" value="Immunoglobulin"/>
    <property type="match status" value="1"/>
</dbReference>
<evidence type="ECO:0000256" key="7">
    <source>
        <dbReference type="ARBA" id="ARBA00023136"/>
    </source>
</evidence>
<keyword evidence="7 10" id="KW-0472">Membrane</keyword>
<feature type="non-terminal residue" evidence="12">
    <location>
        <position position="89"/>
    </location>
</feature>
<evidence type="ECO:0000256" key="10">
    <source>
        <dbReference type="SAM" id="Phobius"/>
    </source>
</evidence>
<evidence type="ECO:0000256" key="2">
    <source>
        <dbReference type="ARBA" id="ARBA00022451"/>
    </source>
</evidence>
<accession>A0A7L4CST0</accession>
<evidence type="ECO:0000259" key="11">
    <source>
        <dbReference type="Pfam" id="PF07654"/>
    </source>
</evidence>
<dbReference type="GO" id="GO:0005615">
    <property type="term" value="C:extracellular space"/>
    <property type="evidence" value="ECO:0007669"/>
    <property type="project" value="TreeGrafter"/>
</dbReference>
<dbReference type="InterPro" id="IPR036179">
    <property type="entry name" value="Ig-like_dom_sf"/>
</dbReference>
<keyword evidence="6 10" id="KW-1133">Transmembrane helix</keyword>
<keyword evidence="5" id="KW-0391">Immunity</keyword>
<dbReference type="PROSITE" id="PS00290">
    <property type="entry name" value="IG_MHC"/>
    <property type="match status" value="1"/>
</dbReference>
<dbReference type="InterPro" id="IPR013783">
    <property type="entry name" value="Ig-like_fold"/>
</dbReference>
<dbReference type="Proteomes" id="UP000551823">
    <property type="component" value="Unassembled WGS sequence"/>
</dbReference>
<evidence type="ECO:0000256" key="4">
    <source>
        <dbReference type="ARBA" id="ARBA00022729"/>
    </source>
</evidence>
<proteinExistence type="predicted"/>
<comment type="caution">
    <text evidence="12">The sequence shown here is derived from an EMBL/GenBank/DDBJ whole genome shotgun (WGS) entry which is preliminary data.</text>
</comment>
<evidence type="ECO:0000256" key="1">
    <source>
        <dbReference type="ARBA" id="ARBA00004479"/>
    </source>
</evidence>
<keyword evidence="13" id="KW-1185">Reference proteome</keyword>
<dbReference type="GO" id="GO:0042612">
    <property type="term" value="C:MHC class I protein complex"/>
    <property type="evidence" value="ECO:0007669"/>
    <property type="project" value="UniProtKB-KW"/>
</dbReference>
<keyword evidence="4" id="KW-0732">Signal</keyword>
<feature type="non-terminal residue" evidence="12">
    <location>
        <position position="1"/>
    </location>
</feature>
<dbReference type="InterPro" id="IPR050208">
    <property type="entry name" value="MHC_class-I_related"/>
</dbReference>
<dbReference type="Pfam" id="PF07654">
    <property type="entry name" value="C1-set"/>
    <property type="match status" value="1"/>
</dbReference>
<gene>
    <name evidence="12" type="primary">Ha1f_1</name>
    <name evidence="12" type="ORF">NYCLEU_R09464</name>
</gene>
<evidence type="ECO:0000256" key="8">
    <source>
        <dbReference type="ARBA" id="ARBA00023157"/>
    </source>
</evidence>
<dbReference type="EMBL" id="VZZU01017257">
    <property type="protein sequence ID" value="NXW52994.1"/>
    <property type="molecule type" value="Genomic_DNA"/>
</dbReference>
<keyword evidence="9" id="KW-0325">Glycoprotein</keyword>
<keyword evidence="3 10" id="KW-0812">Transmembrane</keyword>
<dbReference type="InterPro" id="IPR003006">
    <property type="entry name" value="Ig/MHC_CS"/>
</dbReference>
<evidence type="ECO:0000256" key="5">
    <source>
        <dbReference type="ARBA" id="ARBA00022859"/>
    </source>
</evidence>
<dbReference type="AlphaFoldDB" id="A0A7L4CST0"/>
<evidence type="ECO:0000256" key="6">
    <source>
        <dbReference type="ARBA" id="ARBA00022989"/>
    </source>
</evidence>
<evidence type="ECO:0000256" key="9">
    <source>
        <dbReference type="ARBA" id="ARBA00023180"/>
    </source>
</evidence>
<dbReference type="GO" id="GO:0006955">
    <property type="term" value="P:immune response"/>
    <property type="evidence" value="ECO:0007669"/>
    <property type="project" value="TreeGrafter"/>
</dbReference>
<dbReference type="PANTHER" id="PTHR16675">
    <property type="entry name" value="MHC CLASS I-RELATED"/>
    <property type="match status" value="1"/>
</dbReference>
<name>A0A7L4CST0_9AVES</name>
<evidence type="ECO:0000256" key="3">
    <source>
        <dbReference type="ARBA" id="ARBA00022692"/>
    </source>
</evidence>